<dbReference type="EnsemblMetazoa" id="CLYHEMT023367.1">
    <property type="protein sequence ID" value="CLYHEMP023367.1"/>
    <property type="gene ID" value="CLYHEMG023367"/>
</dbReference>
<organism evidence="2 3">
    <name type="scientific">Clytia hemisphaerica</name>
    <dbReference type="NCBI Taxonomy" id="252671"/>
    <lineage>
        <taxon>Eukaryota</taxon>
        <taxon>Metazoa</taxon>
        <taxon>Cnidaria</taxon>
        <taxon>Hydrozoa</taxon>
        <taxon>Hydroidolina</taxon>
        <taxon>Leptothecata</taxon>
        <taxon>Obeliida</taxon>
        <taxon>Clytiidae</taxon>
        <taxon>Clytia</taxon>
    </lineage>
</organism>
<accession>A0A7M5XL20</accession>
<protein>
    <recommendedName>
        <fullName evidence="4">Cnidarian restricted protein</fullName>
    </recommendedName>
</protein>
<evidence type="ECO:0008006" key="4">
    <source>
        <dbReference type="Google" id="ProtNLM"/>
    </source>
</evidence>
<dbReference type="AlphaFoldDB" id="A0A7M5XL20"/>
<evidence type="ECO:0000313" key="3">
    <source>
        <dbReference type="Proteomes" id="UP000594262"/>
    </source>
</evidence>
<keyword evidence="3" id="KW-1185">Reference proteome</keyword>
<sequence>MARRFIIETVAVFLLLSITVDGSFSEFFSCNGTKNVTILRNMEPTSNANFFQSSTLQLTFLVKSLFETPCISVWMYSVARKISIRLEEESLTHLMGTLMESSFKKDRSNIRQFLTDYAQSVDDTSEQILLVILNENDSKQTSITDELKKIKQKVNIGVILWCGEPLTADRHTTCNEARNWLPARQIINCGSTHFQPHFDPFLHKIFLGLIENISYDYYQQYNDLNCNEAEVLEIFVWQSLRHHKYVYSRTFFLTSQLQNKFTAANVHLIISYYEQVFFQSSAKNFFSHNFNIAKNAILPTQVSNILDDLNNRKQIHIVVDHKGKNWQEALFEGYGKTIKVIIDDRISDSPVLEGGVIRTWNEDLHNPFLVNMIIGEMNQYLCQEREKLT</sequence>
<keyword evidence="1" id="KW-0732">Signal</keyword>
<feature type="signal peptide" evidence="1">
    <location>
        <begin position="1"/>
        <end position="22"/>
    </location>
</feature>
<reference evidence="2" key="1">
    <citation type="submission" date="2021-01" db="UniProtKB">
        <authorList>
            <consortium name="EnsemblMetazoa"/>
        </authorList>
    </citation>
    <scope>IDENTIFICATION</scope>
</reference>
<evidence type="ECO:0000256" key="1">
    <source>
        <dbReference type="SAM" id="SignalP"/>
    </source>
</evidence>
<evidence type="ECO:0000313" key="2">
    <source>
        <dbReference type="EnsemblMetazoa" id="CLYHEMP023367.1"/>
    </source>
</evidence>
<feature type="chain" id="PRO_5029697704" description="Cnidarian restricted protein" evidence="1">
    <location>
        <begin position="23"/>
        <end position="389"/>
    </location>
</feature>
<name>A0A7M5XL20_9CNID</name>
<proteinExistence type="predicted"/>
<dbReference type="Proteomes" id="UP000594262">
    <property type="component" value="Unplaced"/>
</dbReference>